<dbReference type="InterPro" id="IPR004513">
    <property type="entry name" value="FtsX"/>
</dbReference>
<proteinExistence type="predicted"/>
<keyword evidence="1" id="KW-0472">Membrane</keyword>
<protein>
    <submittedName>
        <fullName evidence="2">Cell division transport system permease protein</fullName>
    </submittedName>
</protein>
<dbReference type="PANTHER" id="PTHR47755">
    <property type="entry name" value="CELL DIVISION PROTEIN FTSX"/>
    <property type="match status" value="1"/>
</dbReference>
<keyword evidence="1" id="KW-1133">Transmembrane helix</keyword>
<feature type="transmembrane region" description="Helical" evidence="1">
    <location>
        <begin position="262"/>
        <end position="280"/>
    </location>
</feature>
<feature type="transmembrane region" description="Helical" evidence="1">
    <location>
        <begin position="61"/>
        <end position="82"/>
    </location>
</feature>
<feature type="transmembrane region" description="Helical" evidence="1">
    <location>
        <begin position="300"/>
        <end position="322"/>
    </location>
</feature>
<dbReference type="STRING" id="525640.SAMN04487971_107138"/>
<dbReference type="Proteomes" id="UP000199555">
    <property type="component" value="Unassembled WGS sequence"/>
</dbReference>
<evidence type="ECO:0000313" key="2">
    <source>
        <dbReference type="EMBL" id="SDL20013.1"/>
    </source>
</evidence>
<sequence length="330" mass="34805">MSAGPKKRSDWRAMVRRAPSAPRARTGLDALDVRTLWRSLVGREAGLADRIVPPSGVTAKLTVFAAGVMAFLAVFALALALATGRLADRWAEGLAQTVTIRVSAPASEIEAQTAAVQQALATTPGVAESRLLGGEEVEALLEPWFGPNVPVDALPVPRLVEVTTERGFDAEGLRLRLEAEAPGAVLDDHTRWRQPLVSAASRLRWLGWLSLLLIGAAGAAMVTLAAQAALAANGPVIRVMRLIGARDLTIAQAFVRRLTRRTALGAAGGTLLGMLAVFALPDMQAAGGFLTGLGFTGWGWLWPLLIPPVGALVGFAATRAAALRMLREVR</sequence>
<dbReference type="AlphaFoldDB" id="A0A1G9I5D1"/>
<keyword evidence="1" id="KW-0812">Transmembrane</keyword>
<name>A0A1G9I5D1_9RHOB</name>
<dbReference type="GO" id="GO:0032153">
    <property type="term" value="C:cell division site"/>
    <property type="evidence" value="ECO:0007669"/>
    <property type="project" value="TreeGrafter"/>
</dbReference>
<dbReference type="GO" id="GO:0016020">
    <property type="term" value="C:membrane"/>
    <property type="evidence" value="ECO:0007669"/>
    <property type="project" value="InterPro"/>
</dbReference>
<keyword evidence="3" id="KW-1185">Reference proteome</keyword>
<dbReference type="EMBL" id="FNGE01000007">
    <property type="protein sequence ID" value="SDL20013.1"/>
    <property type="molecule type" value="Genomic_DNA"/>
</dbReference>
<organism evidence="2 3">
    <name type="scientific">Paracoccus chinensis</name>
    <dbReference type="NCBI Taxonomy" id="525640"/>
    <lineage>
        <taxon>Bacteria</taxon>
        <taxon>Pseudomonadati</taxon>
        <taxon>Pseudomonadota</taxon>
        <taxon>Alphaproteobacteria</taxon>
        <taxon>Rhodobacterales</taxon>
        <taxon>Paracoccaceae</taxon>
        <taxon>Paracoccus</taxon>
    </lineage>
</organism>
<evidence type="ECO:0000256" key="1">
    <source>
        <dbReference type="SAM" id="Phobius"/>
    </source>
</evidence>
<accession>A0A1G9I5D1</accession>
<dbReference type="PANTHER" id="PTHR47755:SF1">
    <property type="entry name" value="CELL DIVISION PROTEIN FTSX"/>
    <property type="match status" value="1"/>
</dbReference>
<dbReference type="GO" id="GO:0051301">
    <property type="term" value="P:cell division"/>
    <property type="evidence" value="ECO:0007669"/>
    <property type="project" value="UniProtKB-KW"/>
</dbReference>
<evidence type="ECO:0000313" key="3">
    <source>
        <dbReference type="Proteomes" id="UP000199555"/>
    </source>
</evidence>
<reference evidence="3" key="1">
    <citation type="submission" date="2016-10" db="EMBL/GenBank/DDBJ databases">
        <authorList>
            <person name="Varghese N."/>
            <person name="Submissions S."/>
        </authorList>
    </citation>
    <scope>NUCLEOTIDE SEQUENCE [LARGE SCALE GENOMIC DNA]</scope>
    <source>
        <strain evidence="3">CGMCC 1.7655</strain>
    </source>
</reference>
<gene>
    <name evidence="2" type="ORF">SAMN04487971_107138</name>
</gene>
<feature type="transmembrane region" description="Helical" evidence="1">
    <location>
        <begin position="205"/>
        <end position="230"/>
    </location>
</feature>
<keyword evidence="2" id="KW-0132">Cell division</keyword>
<keyword evidence="2" id="KW-0131">Cell cycle</keyword>